<protein>
    <submittedName>
        <fullName evidence="1">Uncharacterized protein</fullName>
    </submittedName>
</protein>
<evidence type="ECO:0000313" key="2">
    <source>
        <dbReference type="Proteomes" id="UP000076964"/>
    </source>
</evidence>
<dbReference type="Proteomes" id="UP000076964">
    <property type="component" value="Unassembled WGS sequence"/>
</dbReference>
<gene>
    <name evidence="1" type="ORF">TH606_10975</name>
</gene>
<sequence>MEIVKPYLKKGLQPKFNDPIEFLQEQATSLGISKDPQKLRENENLLSLASLVLEVRLDSESPFYKFLEQQPCRVNIDKLEKKHYLLSGTIKDLRLLYQELKEQKVAKALLIFLCNYFPWLFEDLWPKRGLVQPLGIEFGLFTKKDFENLDIAIKLRHAYFLSVFQIGFADLPYFYELDIKPIILEKMTEIYVLDREEPTVKALSEKLFNLLREFPEEVSSHFYPVSYGVKGFLYQPLIQYMAFLTRFLAEENHPLKDASLELLAELKEIYPEPFGLIPV</sequence>
<comment type="caution">
    <text evidence="1">The sequence shown here is derived from an EMBL/GenBank/DDBJ whole genome shotgun (WGS) entry which is preliminary data.</text>
</comment>
<dbReference type="OrthoDB" id="9785970at2"/>
<dbReference type="AlphaFoldDB" id="A0A177E4P4"/>
<reference evidence="1 2" key="1">
    <citation type="submission" date="2016-02" db="EMBL/GenBank/DDBJ databases">
        <title>Draft genome sequence of Thermodesulfatator sp. S606.</title>
        <authorList>
            <person name="Lai Q."/>
            <person name="Cao J."/>
            <person name="Dupont S."/>
            <person name="Shao Z."/>
            <person name="Jebbar M."/>
            <person name="Alain K."/>
        </authorList>
    </citation>
    <scope>NUCLEOTIDE SEQUENCE [LARGE SCALE GENOMIC DNA]</scope>
    <source>
        <strain evidence="1 2">S606</strain>
    </source>
</reference>
<organism evidence="1 2">
    <name type="scientific">Thermodesulfatator autotrophicus</name>
    <dbReference type="NCBI Taxonomy" id="1795632"/>
    <lineage>
        <taxon>Bacteria</taxon>
        <taxon>Pseudomonadati</taxon>
        <taxon>Thermodesulfobacteriota</taxon>
        <taxon>Thermodesulfobacteria</taxon>
        <taxon>Thermodesulfobacteriales</taxon>
        <taxon>Thermodesulfatatoraceae</taxon>
        <taxon>Thermodesulfatator</taxon>
    </lineage>
</organism>
<name>A0A177E4P4_9BACT</name>
<keyword evidence="2" id="KW-1185">Reference proteome</keyword>
<evidence type="ECO:0000313" key="1">
    <source>
        <dbReference type="EMBL" id="OAG26696.1"/>
    </source>
</evidence>
<dbReference type="STRING" id="1795632.TH606_10975"/>
<accession>A0A177E4P4</accession>
<dbReference type="RefSeq" id="WP_068544013.1">
    <property type="nucleotide sequence ID" value="NZ_LSFI01000090.1"/>
</dbReference>
<proteinExistence type="predicted"/>
<dbReference type="EMBL" id="LSFI01000090">
    <property type="protein sequence ID" value="OAG26696.1"/>
    <property type="molecule type" value="Genomic_DNA"/>
</dbReference>